<dbReference type="EMBL" id="JALJOV010000026">
    <property type="protein sequence ID" value="KAK9868479.1"/>
    <property type="molecule type" value="Genomic_DNA"/>
</dbReference>
<gene>
    <name evidence="1" type="ORF">WJX84_001191</name>
</gene>
<evidence type="ECO:0000313" key="2">
    <source>
        <dbReference type="Proteomes" id="UP001485043"/>
    </source>
</evidence>
<sequence>MSGEACCRRLADPGLPQTLTAHALKYLPLSLLAAGRAVSRSMTATFSSVCKGQISHCQQLSTFCGADPPTGRHPSHCSWSPEGTRLLLTSQVSDLAGSYSGLTLSMYDLLSSTFTIVPQPPGSALGVHWLQDRQISLSMIHSEHNTSAGHPVGHMSLDRVSPEDGRIQHSPSRLWPVKDGLEEKDPTGNLRTLMTTWEQVRLEQALLRFEMDTNRLVVVREYLSSKLESKAPIFLAVSPFPKAFGAHTYAAVWGNVVLLGSPEGAINHRAVNLT</sequence>
<organism evidence="1 2">
    <name type="scientific">Apatococcus fuscideae</name>
    <dbReference type="NCBI Taxonomy" id="2026836"/>
    <lineage>
        <taxon>Eukaryota</taxon>
        <taxon>Viridiplantae</taxon>
        <taxon>Chlorophyta</taxon>
        <taxon>core chlorophytes</taxon>
        <taxon>Trebouxiophyceae</taxon>
        <taxon>Chlorellales</taxon>
        <taxon>Chlorellaceae</taxon>
        <taxon>Apatococcus</taxon>
    </lineage>
</organism>
<reference evidence="1 2" key="1">
    <citation type="journal article" date="2024" name="Nat. Commun.">
        <title>Phylogenomics reveals the evolutionary origins of lichenization in chlorophyte algae.</title>
        <authorList>
            <person name="Puginier C."/>
            <person name="Libourel C."/>
            <person name="Otte J."/>
            <person name="Skaloud P."/>
            <person name="Haon M."/>
            <person name="Grisel S."/>
            <person name="Petersen M."/>
            <person name="Berrin J.G."/>
            <person name="Delaux P.M."/>
            <person name="Dal Grande F."/>
            <person name="Keller J."/>
        </authorList>
    </citation>
    <scope>NUCLEOTIDE SEQUENCE [LARGE SCALE GENOMIC DNA]</scope>
    <source>
        <strain evidence="1 2">SAG 2523</strain>
    </source>
</reference>
<name>A0AAW1THW1_9CHLO</name>
<accession>A0AAW1THW1</accession>
<evidence type="ECO:0000313" key="1">
    <source>
        <dbReference type="EMBL" id="KAK9868479.1"/>
    </source>
</evidence>
<comment type="caution">
    <text evidence="1">The sequence shown here is derived from an EMBL/GenBank/DDBJ whole genome shotgun (WGS) entry which is preliminary data.</text>
</comment>
<proteinExistence type="predicted"/>
<dbReference type="AlphaFoldDB" id="A0AAW1THW1"/>
<dbReference type="Proteomes" id="UP001485043">
    <property type="component" value="Unassembled WGS sequence"/>
</dbReference>
<protein>
    <submittedName>
        <fullName evidence="1">Uncharacterized protein</fullName>
    </submittedName>
</protein>
<keyword evidence="2" id="KW-1185">Reference proteome</keyword>